<dbReference type="GO" id="GO:0005975">
    <property type="term" value="P:carbohydrate metabolic process"/>
    <property type="evidence" value="ECO:0007669"/>
    <property type="project" value="InterPro"/>
</dbReference>
<dbReference type="PRINTS" id="PR00738">
    <property type="entry name" value="GLHYDRLASE20"/>
</dbReference>
<evidence type="ECO:0000256" key="5">
    <source>
        <dbReference type="ARBA" id="ARBA00023295"/>
    </source>
</evidence>
<dbReference type="Pfam" id="PF00728">
    <property type="entry name" value="Glyco_hydro_20"/>
    <property type="match status" value="1"/>
</dbReference>
<dbReference type="GO" id="GO:0016020">
    <property type="term" value="C:membrane"/>
    <property type="evidence" value="ECO:0000318"/>
    <property type="project" value="GO_Central"/>
</dbReference>
<comment type="similarity">
    <text evidence="2">Belongs to the glycosyl hydrolase 20 family.</text>
</comment>
<feature type="domain" description="Glycoside hydrolase family 20 catalytic" evidence="7">
    <location>
        <begin position="223"/>
        <end position="567"/>
    </location>
</feature>
<evidence type="ECO:0000313" key="10">
    <source>
        <dbReference type="EMBL" id="EAY17854.1"/>
    </source>
</evidence>
<dbReference type="GO" id="GO:0004563">
    <property type="term" value="F:beta-N-acetylhexosaminidase activity"/>
    <property type="evidence" value="ECO:0000318"/>
    <property type="project" value="GO_Central"/>
</dbReference>
<dbReference type="InterPro" id="IPR015883">
    <property type="entry name" value="Glyco_hydro_20_cat"/>
</dbReference>
<dbReference type="Pfam" id="PF02838">
    <property type="entry name" value="Glyco_hydro_20b"/>
    <property type="match status" value="1"/>
</dbReference>
<dbReference type="InterPro" id="IPR015882">
    <property type="entry name" value="HEX_bac_N"/>
</dbReference>
<evidence type="ECO:0000256" key="3">
    <source>
        <dbReference type="ARBA" id="ARBA00012663"/>
    </source>
</evidence>
<dbReference type="OrthoDB" id="428480at2759"/>
<protein>
    <recommendedName>
        <fullName evidence="3">beta-N-acetylhexosaminidase</fullName>
        <ecNumber evidence="3">3.2.1.52</ecNumber>
    </recommendedName>
</protein>
<dbReference type="InterPro" id="IPR017853">
    <property type="entry name" value="GH"/>
</dbReference>
<comment type="catalytic activity">
    <reaction evidence="1">
        <text>Hydrolysis of terminal non-reducing N-acetyl-D-hexosamine residues in N-acetyl-beta-D-hexosaminides.</text>
        <dbReference type="EC" id="3.2.1.52"/>
    </reaction>
</comment>
<dbReference type="SUPFAM" id="SSF49785">
    <property type="entry name" value="Galactose-binding domain-like"/>
    <property type="match status" value="1"/>
</dbReference>
<dbReference type="InParanoid" id="A2DP05"/>
<keyword evidence="5" id="KW-0326">Glycosidase</keyword>
<evidence type="ECO:0000256" key="6">
    <source>
        <dbReference type="PIRSR" id="PIRSR625705-1"/>
    </source>
</evidence>
<gene>
    <name evidence="10" type="ORF">TVAG_010780</name>
</gene>
<evidence type="ECO:0000259" key="9">
    <source>
        <dbReference type="Pfam" id="PF02838"/>
    </source>
</evidence>
<dbReference type="Gene3D" id="3.20.20.80">
    <property type="entry name" value="Glycosidases"/>
    <property type="match status" value="1"/>
</dbReference>
<dbReference type="VEuPathDB" id="TrichDB:TVAGG3_0989800"/>
<dbReference type="STRING" id="5722.A2DP05"/>
<dbReference type="VEuPathDB" id="TrichDB:TVAG_010780"/>
<dbReference type="PANTHER" id="PTHR22600">
    <property type="entry name" value="BETA-HEXOSAMINIDASE"/>
    <property type="match status" value="1"/>
</dbReference>
<evidence type="ECO:0000256" key="2">
    <source>
        <dbReference type="ARBA" id="ARBA00006285"/>
    </source>
</evidence>
<dbReference type="Gene3D" id="3.30.379.10">
    <property type="entry name" value="Chitobiase/beta-hexosaminidase domain 2-like"/>
    <property type="match status" value="1"/>
</dbReference>
<dbReference type="InterPro" id="IPR025705">
    <property type="entry name" value="Beta_hexosaminidase_sua/sub"/>
</dbReference>
<dbReference type="Gene3D" id="2.60.120.260">
    <property type="entry name" value="Galactose-binding domain-like"/>
    <property type="match status" value="1"/>
</dbReference>
<feature type="domain" description="F5/8 type C" evidence="8">
    <location>
        <begin position="627"/>
        <end position="748"/>
    </location>
</feature>
<feature type="active site" description="Proton donor" evidence="6">
    <location>
        <position position="398"/>
    </location>
</feature>
<dbReference type="Pfam" id="PF00754">
    <property type="entry name" value="F5_F8_type_C"/>
    <property type="match status" value="1"/>
</dbReference>
<dbReference type="CDD" id="cd06563">
    <property type="entry name" value="GH20_chitobiase-like"/>
    <property type="match status" value="1"/>
</dbReference>
<dbReference type="SUPFAM" id="SSF55545">
    <property type="entry name" value="beta-N-acetylhexosaminidase-like domain"/>
    <property type="match status" value="1"/>
</dbReference>
<dbReference type="SUPFAM" id="SSF51445">
    <property type="entry name" value="(Trans)glycosidases"/>
    <property type="match status" value="1"/>
</dbReference>
<dbReference type="KEGG" id="tva:4775875"/>
<dbReference type="EC" id="3.2.1.52" evidence="3"/>
<evidence type="ECO:0000313" key="11">
    <source>
        <dbReference type="Proteomes" id="UP000001542"/>
    </source>
</evidence>
<dbReference type="GO" id="GO:0030203">
    <property type="term" value="P:glycosaminoglycan metabolic process"/>
    <property type="evidence" value="ECO:0000318"/>
    <property type="project" value="GO_Central"/>
</dbReference>
<dbReference type="Proteomes" id="UP000001542">
    <property type="component" value="Unassembled WGS sequence"/>
</dbReference>
<dbReference type="InterPro" id="IPR029018">
    <property type="entry name" value="Hex-like_dom2"/>
</dbReference>
<dbReference type="EMBL" id="DS113225">
    <property type="protein sequence ID" value="EAY17854.1"/>
    <property type="molecule type" value="Genomic_DNA"/>
</dbReference>
<dbReference type="SMR" id="A2DP05"/>
<keyword evidence="4 10" id="KW-0378">Hydrolase</keyword>
<dbReference type="AlphaFoldDB" id="A2DP05"/>
<organism evidence="10 11">
    <name type="scientific">Trichomonas vaginalis (strain ATCC PRA-98 / G3)</name>
    <dbReference type="NCBI Taxonomy" id="412133"/>
    <lineage>
        <taxon>Eukaryota</taxon>
        <taxon>Metamonada</taxon>
        <taxon>Parabasalia</taxon>
        <taxon>Trichomonadida</taxon>
        <taxon>Trichomonadidae</taxon>
        <taxon>Trichomonas</taxon>
    </lineage>
</organism>
<sequence>MFSYLILSTSSHYGRPPEILNLKRKINCAEFDSETARCTKCEENYFINPYGVCEKQKASTEKSTVNYDTQEIFSNPVHHHHDCDHEHGKHSNDIPDSQLPIIPYPNSVKLYPGNFTIQASTRVYTNLQGDDKALFLNYIYLEELPVSSTPFELEKNVIKLLLDDTLDMNDEAYNLLVTQDAITIKAKTTKGIFYGIQTILQLYQKYDDEGEIPCCEIYDSPAFEYRGVMLDVSRHFVPLEFIYKQIDMLAHFKINTLHIHLTDTGGWRIEIKQYPLLTQKAAYRNESDWNRWCNSGLDGHYNDTGTPGAYGGFYTQDQMRELVSYATKKFINIVPEIEMPGHSEEVMYAYPEYSCAGQPYVNHDLCVGNPDTFTFLCNVLTEVMDIFPSPYIHIGGDEALKYGWKTCPKCLKVMQDNNFTDFDQLQSYLIKKIEAFLDEHNRHLLGWDEILEGGLPPHAYVMSWTGEQGGIIAAQTGHHVVMSPSLYMYLDHYQDEFFAQPDARLPPRTLENIYNYYPVPDVLTPEEAKLILGVQGNVWTEFITSPSHVEYMMYPRAMAVSEIGWTQKNNKNYNLFMDRLHHEIQNLIAKGYFPHRTDNLYLNRQQSLVPKKHLALNKKVTYTAPYNPNYPAAGDGALVDGQLGGWNFDDGTWQGFYYRNDIEFQFDLTIDLEEITNIHKVAVNFMRQSEQARIYWPQRFVVSLSSDNVNWNTVLDETYDYVNTIYGLSLKKYTGDGVSAQYVRVQAKMFDDLQDQWLFVDEVVVE</sequence>
<feature type="domain" description="Beta-hexosaminidase bacterial type N-terminal" evidence="9">
    <location>
        <begin position="100"/>
        <end position="219"/>
    </location>
</feature>
<dbReference type="PANTHER" id="PTHR22600:SF57">
    <property type="entry name" value="BETA-N-ACETYLHEXOSAMINIDASE"/>
    <property type="match status" value="1"/>
</dbReference>
<proteinExistence type="inferred from homology"/>
<dbReference type="eggNOG" id="KOG2499">
    <property type="taxonomic scope" value="Eukaryota"/>
</dbReference>
<dbReference type="InterPro" id="IPR008979">
    <property type="entry name" value="Galactose-bd-like_sf"/>
</dbReference>
<evidence type="ECO:0000256" key="1">
    <source>
        <dbReference type="ARBA" id="ARBA00001231"/>
    </source>
</evidence>
<dbReference type="InterPro" id="IPR000421">
    <property type="entry name" value="FA58C"/>
</dbReference>
<accession>A2DP05</accession>
<name>A2DP05_TRIV3</name>
<reference evidence="10" key="1">
    <citation type="submission" date="2006-10" db="EMBL/GenBank/DDBJ databases">
        <authorList>
            <person name="Amadeo P."/>
            <person name="Zhao Q."/>
            <person name="Wortman J."/>
            <person name="Fraser-Liggett C."/>
            <person name="Carlton J."/>
        </authorList>
    </citation>
    <scope>NUCLEOTIDE SEQUENCE</scope>
    <source>
        <strain evidence="10">G3</strain>
    </source>
</reference>
<evidence type="ECO:0000256" key="4">
    <source>
        <dbReference type="ARBA" id="ARBA00022801"/>
    </source>
</evidence>
<dbReference type="RefSeq" id="XP_001329989.1">
    <property type="nucleotide sequence ID" value="XM_001329954.1"/>
</dbReference>
<evidence type="ECO:0000259" key="8">
    <source>
        <dbReference type="Pfam" id="PF00754"/>
    </source>
</evidence>
<reference evidence="10" key="2">
    <citation type="journal article" date="2007" name="Science">
        <title>Draft genome sequence of the sexually transmitted pathogen Trichomonas vaginalis.</title>
        <authorList>
            <person name="Carlton J.M."/>
            <person name="Hirt R.P."/>
            <person name="Silva J.C."/>
            <person name="Delcher A.L."/>
            <person name="Schatz M."/>
            <person name="Zhao Q."/>
            <person name="Wortman J.R."/>
            <person name="Bidwell S.L."/>
            <person name="Alsmark U.C.M."/>
            <person name="Besteiro S."/>
            <person name="Sicheritz-Ponten T."/>
            <person name="Noel C.J."/>
            <person name="Dacks J.B."/>
            <person name="Foster P.G."/>
            <person name="Simillion C."/>
            <person name="Van de Peer Y."/>
            <person name="Miranda-Saavedra D."/>
            <person name="Barton G.J."/>
            <person name="Westrop G.D."/>
            <person name="Mueller S."/>
            <person name="Dessi D."/>
            <person name="Fiori P.L."/>
            <person name="Ren Q."/>
            <person name="Paulsen I."/>
            <person name="Zhang H."/>
            <person name="Bastida-Corcuera F.D."/>
            <person name="Simoes-Barbosa A."/>
            <person name="Brown M.T."/>
            <person name="Hayes R.D."/>
            <person name="Mukherjee M."/>
            <person name="Okumura C.Y."/>
            <person name="Schneider R."/>
            <person name="Smith A.J."/>
            <person name="Vanacova S."/>
            <person name="Villalvazo M."/>
            <person name="Haas B.J."/>
            <person name="Pertea M."/>
            <person name="Feldblyum T.V."/>
            <person name="Utterback T.R."/>
            <person name="Shu C.L."/>
            <person name="Osoegawa K."/>
            <person name="de Jong P.J."/>
            <person name="Hrdy I."/>
            <person name="Horvathova L."/>
            <person name="Zubacova Z."/>
            <person name="Dolezal P."/>
            <person name="Malik S.B."/>
            <person name="Logsdon J.M. Jr."/>
            <person name="Henze K."/>
            <person name="Gupta A."/>
            <person name="Wang C.C."/>
            <person name="Dunne R.L."/>
            <person name="Upcroft J.A."/>
            <person name="Upcroft P."/>
            <person name="White O."/>
            <person name="Salzberg S.L."/>
            <person name="Tang P."/>
            <person name="Chiu C.-H."/>
            <person name="Lee Y.-S."/>
            <person name="Embley T.M."/>
            <person name="Coombs G.H."/>
            <person name="Mottram J.C."/>
            <person name="Tachezy J."/>
            <person name="Fraser-Liggett C.M."/>
            <person name="Johnson P.J."/>
        </authorList>
    </citation>
    <scope>NUCLEOTIDE SEQUENCE [LARGE SCALE GENOMIC DNA]</scope>
    <source>
        <strain evidence="10">G3</strain>
    </source>
</reference>
<evidence type="ECO:0000259" key="7">
    <source>
        <dbReference type="Pfam" id="PF00728"/>
    </source>
</evidence>
<keyword evidence="11" id="KW-1185">Reference proteome</keyword>